<keyword evidence="1" id="KW-0175">Coiled coil</keyword>
<organism evidence="2">
    <name type="scientific">Guillardia theta</name>
    <name type="common">Cryptophyte</name>
    <name type="synonym">Cryptomonas phi</name>
    <dbReference type="NCBI Taxonomy" id="55529"/>
    <lineage>
        <taxon>Eukaryota</taxon>
        <taxon>Cryptophyceae</taxon>
        <taxon>Pyrenomonadales</taxon>
        <taxon>Geminigeraceae</taxon>
        <taxon>Guillardia</taxon>
    </lineage>
</organism>
<gene>
    <name evidence="2" type="ORF">GTHE00462_LOCUS24641</name>
</gene>
<dbReference type="AlphaFoldDB" id="A0A7S4L792"/>
<feature type="coiled-coil region" evidence="1">
    <location>
        <begin position="16"/>
        <end position="47"/>
    </location>
</feature>
<dbReference type="EMBL" id="HBKN01031684">
    <property type="protein sequence ID" value="CAE2316671.1"/>
    <property type="molecule type" value="Transcribed_RNA"/>
</dbReference>
<dbReference type="InterPro" id="IPR005024">
    <property type="entry name" value="Snf7_fam"/>
</dbReference>
<protein>
    <submittedName>
        <fullName evidence="2">Uncharacterized protein</fullName>
    </submittedName>
</protein>
<name>A0A7S4L792_GUITH</name>
<reference evidence="2" key="1">
    <citation type="submission" date="2021-01" db="EMBL/GenBank/DDBJ databases">
        <authorList>
            <person name="Corre E."/>
            <person name="Pelletier E."/>
            <person name="Niang G."/>
            <person name="Scheremetjew M."/>
            <person name="Finn R."/>
            <person name="Kale V."/>
            <person name="Holt S."/>
            <person name="Cochrane G."/>
            <person name="Meng A."/>
            <person name="Brown T."/>
            <person name="Cohen L."/>
        </authorList>
    </citation>
    <scope>NUCLEOTIDE SEQUENCE</scope>
    <source>
        <strain evidence="2">CCMP 2712</strain>
    </source>
</reference>
<evidence type="ECO:0000256" key="1">
    <source>
        <dbReference type="SAM" id="Coils"/>
    </source>
</evidence>
<evidence type="ECO:0000313" key="2">
    <source>
        <dbReference type="EMBL" id="CAE2316671.1"/>
    </source>
</evidence>
<dbReference type="Gene3D" id="6.10.140.1230">
    <property type="match status" value="1"/>
</dbReference>
<dbReference type="GO" id="GO:0007034">
    <property type="term" value="P:vacuolar transport"/>
    <property type="evidence" value="ECO:0007669"/>
    <property type="project" value="InterPro"/>
</dbReference>
<proteinExistence type="predicted"/>
<dbReference type="Pfam" id="PF03357">
    <property type="entry name" value="Snf7"/>
    <property type="match status" value="1"/>
</dbReference>
<accession>A0A7S4L792</accession>
<dbReference type="PANTHER" id="PTHR10476">
    <property type="entry name" value="CHARGED MULTIVESICULAR BODY PROTEIN"/>
    <property type="match status" value="1"/>
</dbReference>
<sequence>MSFLFGGKKKTPQELMREYKRNVDKSVREIEREKTKLQTQEKKIINDIRKAAKEGQMVKGLYPSIDTIITAIVLFQGPVRVMAKDLVRTRAQITKFYQMKCQMQAVGLRLQTIKSTQAMTEAMKGAAKAMKGMNAKVNPIAMQRILFEFEKQSEIMDSKQEMMDDAIDDAFEADDEEAQVDEVIGQVLSEIGIDLGDQMHHAAPTAAAANAQEDLDADLEARLKNLKS</sequence>